<evidence type="ECO:0000313" key="3">
    <source>
        <dbReference type="EMBL" id="PHP28995.1"/>
    </source>
</evidence>
<gene>
    <name evidence="3" type="ORF">CJ301_00440</name>
</gene>
<evidence type="ECO:0000256" key="1">
    <source>
        <dbReference type="SAM" id="MobiDB-lite"/>
    </source>
</evidence>
<reference evidence="3 4" key="1">
    <citation type="submission" date="2017-08" db="EMBL/GenBank/DDBJ databases">
        <title>Draft Genome Sequence of Loktanella cinnabarina Strain XM1, Isolated from Coastal Surface Water.</title>
        <authorList>
            <person name="Ma R."/>
            <person name="Wang J."/>
            <person name="Wang Q."/>
            <person name="Ma Z."/>
            <person name="Li J."/>
            <person name="Chen L."/>
        </authorList>
    </citation>
    <scope>NUCLEOTIDE SEQUENCE [LARGE SCALE GENOMIC DNA]</scope>
    <source>
        <strain evidence="3 4">XM1</strain>
    </source>
</reference>
<accession>A0A2G1MJQ9</accession>
<dbReference type="Proteomes" id="UP000221860">
    <property type="component" value="Unassembled WGS sequence"/>
</dbReference>
<protein>
    <recommendedName>
        <fullName evidence="5">Lipoprotein</fullName>
    </recommendedName>
</protein>
<dbReference type="PROSITE" id="PS51257">
    <property type="entry name" value="PROKAR_LIPOPROTEIN"/>
    <property type="match status" value="1"/>
</dbReference>
<dbReference type="AlphaFoldDB" id="A0A2G1MJQ9"/>
<organism evidence="3 4">
    <name type="scientific">Limimaricola cinnabarinus</name>
    <dbReference type="NCBI Taxonomy" id="1125964"/>
    <lineage>
        <taxon>Bacteria</taxon>
        <taxon>Pseudomonadati</taxon>
        <taxon>Pseudomonadota</taxon>
        <taxon>Alphaproteobacteria</taxon>
        <taxon>Rhodobacterales</taxon>
        <taxon>Paracoccaceae</taxon>
        <taxon>Limimaricola</taxon>
    </lineage>
</organism>
<feature type="signal peptide" evidence="2">
    <location>
        <begin position="1"/>
        <end position="20"/>
    </location>
</feature>
<dbReference type="OrthoDB" id="7883418at2"/>
<proteinExistence type="predicted"/>
<feature type="region of interest" description="Disordered" evidence="1">
    <location>
        <begin position="23"/>
        <end position="64"/>
    </location>
</feature>
<evidence type="ECO:0000256" key="2">
    <source>
        <dbReference type="SAM" id="SignalP"/>
    </source>
</evidence>
<feature type="chain" id="PRO_5013934873" description="Lipoprotein" evidence="2">
    <location>
        <begin position="21"/>
        <end position="64"/>
    </location>
</feature>
<dbReference type="RefSeq" id="WP_099273116.1">
    <property type="nucleotide sequence ID" value="NZ_KZ304951.1"/>
</dbReference>
<keyword evidence="2" id="KW-0732">Signal</keyword>
<keyword evidence="4" id="KW-1185">Reference proteome</keyword>
<evidence type="ECO:0000313" key="4">
    <source>
        <dbReference type="Proteomes" id="UP000221860"/>
    </source>
</evidence>
<dbReference type="EMBL" id="NQWH01000003">
    <property type="protein sequence ID" value="PHP28995.1"/>
    <property type="molecule type" value="Genomic_DNA"/>
</dbReference>
<name>A0A2G1MJQ9_9RHOB</name>
<evidence type="ECO:0008006" key="5">
    <source>
        <dbReference type="Google" id="ProtNLM"/>
    </source>
</evidence>
<comment type="caution">
    <text evidence="3">The sequence shown here is derived from an EMBL/GenBank/DDBJ whole genome shotgun (WGS) entry which is preliminary data.</text>
</comment>
<sequence length="64" mass="6637">MVYKYLIPAALLLGACTTMQGGAGLSTEAGADGTVFNDEDRPDYRQGGDPVLNTGGGLNDEEDD</sequence>